<dbReference type="Proteomes" id="UP000324222">
    <property type="component" value="Unassembled WGS sequence"/>
</dbReference>
<feature type="compositionally biased region" description="Polar residues" evidence="1">
    <location>
        <begin position="67"/>
        <end position="78"/>
    </location>
</feature>
<organism evidence="2 3">
    <name type="scientific">Portunus trituberculatus</name>
    <name type="common">Swimming crab</name>
    <name type="synonym">Neptunus trituberculatus</name>
    <dbReference type="NCBI Taxonomy" id="210409"/>
    <lineage>
        <taxon>Eukaryota</taxon>
        <taxon>Metazoa</taxon>
        <taxon>Ecdysozoa</taxon>
        <taxon>Arthropoda</taxon>
        <taxon>Crustacea</taxon>
        <taxon>Multicrustacea</taxon>
        <taxon>Malacostraca</taxon>
        <taxon>Eumalacostraca</taxon>
        <taxon>Eucarida</taxon>
        <taxon>Decapoda</taxon>
        <taxon>Pleocyemata</taxon>
        <taxon>Brachyura</taxon>
        <taxon>Eubrachyura</taxon>
        <taxon>Portunoidea</taxon>
        <taxon>Portunidae</taxon>
        <taxon>Portuninae</taxon>
        <taxon>Portunus</taxon>
    </lineage>
</organism>
<proteinExistence type="predicted"/>
<evidence type="ECO:0000256" key="1">
    <source>
        <dbReference type="SAM" id="MobiDB-lite"/>
    </source>
</evidence>
<accession>A0A5B7HUS9</accession>
<evidence type="ECO:0000313" key="2">
    <source>
        <dbReference type="EMBL" id="MPC73535.1"/>
    </source>
</evidence>
<keyword evidence="3" id="KW-1185">Reference proteome</keyword>
<feature type="region of interest" description="Disordered" evidence="1">
    <location>
        <begin position="24"/>
        <end position="78"/>
    </location>
</feature>
<name>A0A5B7HUS9_PORTR</name>
<dbReference type="EMBL" id="VSRR010036980">
    <property type="protein sequence ID" value="MPC73535.1"/>
    <property type="molecule type" value="Genomic_DNA"/>
</dbReference>
<protein>
    <submittedName>
        <fullName evidence="2">Uncharacterized protein</fullName>
    </submittedName>
</protein>
<sequence length="78" mass="8713">MTKFQEGKRWDSNLHMDVCPIPRSPPCPLRQRSSSVLSGLRQGQEASRGVEVAMKTARRTVVRPPHNVNQKSPTSSSK</sequence>
<comment type="caution">
    <text evidence="2">The sequence shown here is derived from an EMBL/GenBank/DDBJ whole genome shotgun (WGS) entry which is preliminary data.</text>
</comment>
<reference evidence="2 3" key="1">
    <citation type="submission" date="2019-05" db="EMBL/GenBank/DDBJ databases">
        <title>Another draft genome of Portunus trituberculatus and its Hox gene families provides insights of decapod evolution.</title>
        <authorList>
            <person name="Jeong J.-H."/>
            <person name="Song I."/>
            <person name="Kim S."/>
            <person name="Choi T."/>
            <person name="Kim D."/>
            <person name="Ryu S."/>
            <person name="Kim W."/>
        </authorList>
    </citation>
    <scope>NUCLEOTIDE SEQUENCE [LARGE SCALE GENOMIC DNA]</scope>
    <source>
        <tissue evidence="2">Muscle</tissue>
    </source>
</reference>
<evidence type="ECO:0000313" key="3">
    <source>
        <dbReference type="Proteomes" id="UP000324222"/>
    </source>
</evidence>
<dbReference type="AlphaFoldDB" id="A0A5B7HUS9"/>
<gene>
    <name evidence="2" type="ORF">E2C01_067868</name>
</gene>